<sequence>MESVLGPNGELQAGCNAGAGLYGYPETSDPWAHWLDTFFGGKSMDSASNIIFSNGLLDPWSGAGVYAEGSAPYPELAYTGPTVQNITADGSVQALILDLGAHHLDLMFMDDNDPECAIFAREVELAAIKKWAA</sequence>
<organism evidence="4">
    <name type="scientific">Florenciella parvula</name>
    <dbReference type="NCBI Taxonomy" id="236787"/>
    <lineage>
        <taxon>Eukaryota</taxon>
        <taxon>Sar</taxon>
        <taxon>Stramenopiles</taxon>
        <taxon>Ochrophyta</taxon>
        <taxon>Dictyochophyceae</taxon>
        <taxon>Florenciellales</taxon>
        <taxon>Florenciella</taxon>
    </lineage>
</organism>
<evidence type="ECO:0000256" key="3">
    <source>
        <dbReference type="ARBA" id="ARBA00022801"/>
    </source>
</evidence>
<dbReference type="AlphaFoldDB" id="A0A7S2BG01"/>
<dbReference type="InterPro" id="IPR029058">
    <property type="entry name" value="AB_hydrolase_fold"/>
</dbReference>
<dbReference type="PANTHER" id="PTHR11010:SF38">
    <property type="entry name" value="LYSOSOMAL PRO-X CARBOXYPEPTIDASE"/>
    <property type="match status" value="1"/>
</dbReference>
<evidence type="ECO:0000313" key="4">
    <source>
        <dbReference type="EMBL" id="CAD9395563.1"/>
    </source>
</evidence>
<protein>
    <submittedName>
        <fullName evidence="4">Uncharacterized protein</fullName>
    </submittedName>
</protein>
<evidence type="ECO:0000256" key="2">
    <source>
        <dbReference type="ARBA" id="ARBA00022729"/>
    </source>
</evidence>
<evidence type="ECO:0000256" key="1">
    <source>
        <dbReference type="ARBA" id="ARBA00022670"/>
    </source>
</evidence>
<keyword evidence="1" id="KW-0645">Protease</keyword>
<accession>A0A7S2BG01</accession>
<reference evidence="4" key="1">
    <citation type="submission" date="2021-01" db="EMBL/GenBank/DDBJ databases">
        <authorList>
            <person name="Corre E."/>
            <person name="Pelletier E."/>
            <person name="Niang G."/>
            <person name="Scheremetjew M."/>
            <person name="Finn R."/>
            <person name="Kale V."/>
            <person name="Holt S."/>
            <person name="Cochrane G."/>
            <person name="Meng A."/>
            <person name="Brown T."/>
            <person name="Cohen L."/>
        </authorList>
    </citation>
    <scope>NUCLEOTIDE SEQUENCE</scope>
    <source>
        <strain evidence="4">RCC1693</strain>
    </source>
</reference>
<dbReference type="GO" id="GO:0006508">
    <property type="term" value="P:proteolysis"/>
    <property type="evidence" value="ECO:0007669"/>
    <property type="project" value="UniProtKB-KW"/>
</dbReference>
<dbReference type="PANTHER" id="PTHR11010">
    <property type="entry name" value="PROTEASE S28 PRO-X CARBOXYPEPTIDASE-RELATED"/>
    <property type="match status" value="1"/>
</dbReference>
<dbReference type="Gene3D" id="3.40.50.1820">
    <property type="entry name" value="alpha/beta hydrolase"/>
    <property type="match status" value="1"/>
</dbReference>
<keyword evidence="3" id="KW-0378">Hydrolase</keyword>
<gene>
    <name evidence="4" type="ORF">FPAR1323_LOCUS3809</name>
</gene>
<keyword evidence="2" id="KW-0732">Signal</keyword>
<proteinExistence type="predicted"/>
<name>A0A7S2BG01_9STRA</name>
<dbReference type="GO" id="GO:0008239">
    <property type="term" value="F:dipeptidyl-peptidase activity"/>
    <property type="evidence" value="ECO:0007669"/>
    <property type="project" value="TreeGrafter"/>
</dbReference>
<dbReference type="EMBL" id="HBGT01007039">
    <property type="protein sequence ID" value="CAD9395563.1"/>
    <property type="molecule type" value="Transcribed_RNA"/>
</dbReference>